<dbReference type="InterPro" id="IPR021067">
    <property type="entry name" value="Glycosyltransferase"/>
</dbReference>
<dbReference type="Proteomes" id="UP001189429">
    <property type="component" value="Unassembled WGS sequence"/>
</dbReference>
<protein>
    <submittedName>
        <fullName evidence="1">Uncharacterized protein</fullName>
    </submittedName>
</protein>
<dbReference type="PANTHER" id="PTHR34496">
    <property type="entry name" value="GLCNAC TRANSFERASE-RELATED"/>
    <property type="match status" value="1"/>
</dbReference>
<gene>
    <name evidence="1" type="ORF">PCOR1329_LOCUS3205</name>
</gene>
<evidence type="ECO:0000313" key="2">
    <source>
        <dbReference type="Proteomes" id="UP001189429"/>
    </source>
</evidence>
<evidence type="ECO:0000313" key="1">
    <source>
        <dbReference type="EMBL" id="CAK0792705.1"/>
    </source>
</evidence>
<organism evidence="1 2">
    <name type="scientific">Prorocentrum cordatum</name>
    <dbReference type="NCBI Taxonomy" id="2364126"/>
    <lineage>
        <taxon>Eukaryota</taxon>
        <taxon>Sar</taxon>
        <taxon>Alveolata</taxon>
        <taxon>Dinophyceae</taxon>
        <taxon>Prorocentrales</taxon>
        <taxon>Prorocentraceae</taxon>
        <taxon>Prorocentrum</taxon>
    </lineage>
</organism>
<keyword evidence="2" id="KW-1185">Reference proteome</keyword>
<name>A0ABN9PIE2_9DINO</name>
<dbReference type="EMBL" id="CAUYUJ010000816">
    <property type="protein sequence ID" value="CAK0792705.1"/>
    <property type="molecule type" value="Genomic_DNA"/>
</dbReference>
<sequence length="161" mass="18022">ELKEQFRGRVDLNRRQKDEDAWGHSRYTPESFAACGPASRVRMYRMTMQEAKGPAYARGRQPILLGDGGELEDFCMQIDAHTVFTPGWDENAIKQWAATDNEYAVLSTYPTNAAELQADGSPTNTNNHWEMPHICSAKGGGGLIRNDQAKRAQLAQQMAMM</sequence>
<reference evidence="1" key="1">
    <citation type="submission" date="2023-10" db="EMBL/GenBank/DDBJ databases">
        <authorList>
            <person name="Chen Y."/>
            <person name="Shah S."/>
            <person name="Dougan E. K."/>
            <person name="Thang M."/>
            <person name="Chan C."/>
        </authorList>
    </citation>
    <scope>NUCLEOTIDE SEQUENCE [LARGE SCALE GENOMIC DNA]</scope>
</reference>
<proteinExistence type="predicted"/>
<dbReference type="Pfam" id="PF11397">
    <property type="entry name" value="GlcNAc"/>
    <property type="match status" value="1"/>
</dbReference>
<accession>A0ABN9PIE2</accession>
<comment type="caution">
    <text evidence="1">The sequence shown here is derived from an EMBL/GenBank/DDBJ whole genome shotgun (WGS) entry which is preliminary data.</text>
</comment>
<feature type="non-terminal residue" evidence="1">
    <location>
        <position position="1"/>
    </location>
</feature>
<dbReference type="PANTHER" id="PTHR34496:SF6">
    <property type="entry name" value="GLYCOSYLTRANSFERASE 2-LIKE DOMAIN-CONTAINING PROTEIN"/>
    <property type="match status" value="1"/>
</dbReference>